<sequence length="205" mass="23350">MAWRVAPSPSGTNSPGMREEIPQSAFDPAGYFHHKSRSPMSLIKYLLLLVCVFLSSCRPADPRPEMLTLDVHSYDSPQAVMQSLAVKPADWKVIENTKTGPSDKRPPYHLLVVSVENVMDHGALGTARLHFFNNRLSRVSFYPKDFAYYKRKLRSDLDIELDSPALNLRFGARIRSGKDYKDEPYVDFADPVLDDEHNEWISTYS</sequence>
<feature type="region of interest" description="Disordered" evidence="1">
    <location>
        <begin position="1"/>
        <end position="20"/>
    </location>
</feature>
<gene>
    <name evidence="2" type="ORF">INH39_13910</name>
</gene>
<evidence type="ECO:0000313" key="3">
    <source>
        <dbReference type="Proteomes" id="UP000831532"/>
    </source>
</evidence>
<evidence type="ECO:0000313" key="2">
    <source>
        <dbReference type="EMBL" id="UOD32651.1"/>
    </source>
</evidence>
<keyword evidence="3" id="KW-1185">Reference proteome</keyword>
<protein>
    <recommendedName>
        <fullName evidence="4">DUF4352 domain-containing protein</fullName>
    </recommendedName>
</protein>
<organism evidence="2 3">
    <name type="scientific">Massilia violaceinigra</name>
    <dbReference type="NCBI Taxonomy" id="2045208"/>
    <lineage>
        <taxon>Bacteria</taxon>
        <taxon>Pseudomonadati</taxon>
        <taxon>Pseudomonadota</taxon>
        <taxon>Betaproteobacteria</taxon>
        <taxon>Burkholderiales</taxon>
        <taxon>Oxalobacteraceae</taxon>
        <taxon>Telluria group</taxon>
        <taxon>Massilia</taxon>
    </lineage>
</organism>
<reference evidence="2 3" key="1">
    <citation type="submission" date="2020-10" db="EMBL/GenBank/DDBJ databases">
        <title>Genome analysis of Massilia species.</title>
        <authorList>
            <person name="Jung D.-H."/>
        </authorList>
    </citation>
    <scope>NUCLEOTIDE SEQUENCE [LARGE SCALE GENOMIC DNA]</scope>
    <source>
        <strain evidence="3">sipir</strain>
    </source>
</reference>
<dbReference type="Proteomes" id="UP000831532">
    <property type="component" value="Chromosome"/>
</dbReference>
<dbReference type="RefSeq" id="WP_243493669.1">
    <property type="nucleotide sequence ID" value="NZ_CP063361.1"/>
</dbReference>
<proteinExistence type="predicted"/>
<accession>A0ABY4AGG2</accession>
<name>A0ABY4AGG2_9BURK</name>
<evidence type="ECO:0000256" key="1">
    <source>
        <dbReference type="SAM" id="MobiDB-lite"/>
    </source>
</evidence>
<evidence type="ECO:0008006" key="4">
    <source>
        <dbReference type="Google" id="ProtNLM"/>
    </source>
</evidence>
<dbReference type="EMBL" id="CP063361">
    <property type="protein sequence ID" value="UOD32651.1"/>
    <property type="molecule type" value="Genomic_DNA"/>
</dbReference>